<evidence type="ECO:0000256" key="2">
    <source>
        <dbReference type="ARBA" id="ARBA00022617"/>
    </source>
</evidence>
<evidence type="ECO:0000256" key="4">
    <source>
        <dbReference type="ARBA" id="ARBA00022982"/>
    </source>
</evidence>
<accession>A0A7Y9LLG0</accession>
<keyword evidence="1" id="KW-0813">Transport</keyword>
<dbReference type="PANTHER" id="PTHR40942:SF4">
    <property type="entry name" value="CYTOCHROME C5"/>
    <property type="match status" value="1"/>
</dbReference>
<dbReference type="Pfam" id="PF13442">
    <property type="entry name" value="Cytochrome_CBB3"/>
    <property type="match status" value="1"/>
</dbReference>
<dbReference type="Gene3D" id="1.10.760.10">
    <property type="entry name" value="Cytochrome c-like domain"/>
    <property type="match status" value="1"/>
</dbReference>
<sequence length="134" mass="13692">MSASAAVTSVQPNLTNFLAASTTTPIPITPTIAATPTIPAPAIQLAAATGKPARSGASIYSVSCASCHTYGMRGAPKLTDKAAWAPRLAQPPGTLTAHVIKGLGWMPPRGTCSACSDDDIQAAVDYMVSRLPTR</sequence>
<dbReference type="PRINTS" id="PR00607">
    <property type="entry name" value="CYTCHROMECIE"/>
</dbReference>
<organism evidence="8 9">
    <name type="scientific">Pigmentiphaga litoralis</name>
    <dbReference type="NCBI Taxonomy" id="516702"/>
    <lineage>
        <taxon>Bacteria</taxon>
        <taxon>Pseudomonadati</taxon>
        <taxon>Pseudomonadota</taxon>
        <taxon>Betaproteobacteria</taxon>
        <taxon>Burkholderiales</taxon>
        <taxon>Alcaligenaceae</taxon>
        <taxon>Pigmentiphaga</taxon>
    </lineage>
</organism>
<dbReference type="GO" id="GO:0020037">
    <property type="term" value="F:heme binding"/>
    <property type="evidence" value="ECO:0007669"/>
    <property type="project" value="InterPro"/>
</dbReference>
<keyword evidence="2 6" id="KW-0349">Heme</keyword>
<dbReference type="RefSeq" id="WP_218863243.1">
    <property type="nucleotide sequence ID" value="NZ_JACBYR010000001.1"/>
</dbReference>
<dbReference type="AlphaFoldDB" id="A0A7Y9LLG0"/>
<evidence type="ECO:0000313" key="8">
    <source>
        <dbReference type="EMBL" id="NYE83909.1"/>
    </source>
</evidence>
<evidence type="ECO:0000313" key="9">
    <source>
        <dbReference type="Proteomes" id="UP000542125"/>
    </source>
</evidence>
<dbReference type="GO" id="GO:0005506">
    <property type="term" value="F:iron ion binding"/>
    <property type="evidence" value="ECO:0007669"/>
    <property type="project" value="InterPro"/>
</dbReference>
<dbReference type="Proteomes" id="UP000542125">
    <property type="component" value="Unassembled WGS sequence"/>
</dbReference>
<dbReference type="GO" id="GO:0009055">
    <property type="term" value="F:electron transfer activity"/>
    <property type="evidence" value="ECO:0007669"/>
    <property type="project" value="InterPro"/>
</dbReference>
<keyword evidence="5 6" id="KW-0408">Iron</keyword>
<dbReference type="PANTHER" id="PTHR40942">
    <property type="match status" value="1"/>
</dbReference>
<evidence type="ECO:0000259" key="7">
    <source>
        <dbReference type="PROSITE" id="PS51007"/>
    </source>
</evidence>
<evidence type="ECO:0000256" key="6">
    <source>
        <dbReference type="PROSITE-ProRule" id="PRU00433"/>
    </source>
</evidence>
<proteinExistence type="predicted"/>
<dbReference type="EMBL" id="JACBYR010000001">
    <property type="protein sequence ID" value="NYE83909.1"/>
    <property type="molecule type" value="Genomic_DNA"/>
</dbReference>
<evidence type="ECO:0000256" key="5">
    <source>
        <dbReference type="ARBA" id="ARBA00023004"/>
    </source>
</evidence>
<feature type="domain" description="Cytochrome c" evidence="7">
    <location>
        <begin position="51"/>
        <end position="131"/>
    </location>
</feature>
<evidence type="ECO:0000256" key="3">
    <source>
        <dbReference type="ARBA" id="ARBA00022723"/>
    </source>
</evidence>
<comment type="caution">
    <text evidence="8">The sequence shown here is derived from an EMBL/GenBank/DDBJ whole genome shotgun (WGS) entry which is preliminary data.</text>
</comment>
<keyword evidence="3 6" id="KW-0479">Metal-binding</keyword>
<dbReference type="InterPro" id="IPR009056">
    <property type="entry name" value="Cyt_c-like_dom"/>
</dbReference>
<dbReference type="PROSITE" id="PS51007">
    <property type="entry name" value="CYTC"/>
    <property type="match status" value="1"/>
</dbReference>
<keyword evidence="9" id="KW-1185">Reference proteome</keyword>
<dbReference type="SUPFAM" id="SSF46626">
    <property type="entry name" value="Cytochrome c"/>
    <property type="match status" value="1"/>
</dbReference>
<dbReference type="InterPro" id="IPR036909">
    <property type="entry name" value="Cyt_c-like_dom_sf"/>
</dbReference>
<dbReference type="InterPro" id="IPR002323">
    <property type="entry name" value="Cyt_CIE"/>
</dbReference>
<protein>
    <submittedName>
        <fullName evidence="8">Cytochrome c5</fullName>
    </submittedName>
</protein>
<keyword evidence="4" id="KW-0249">Electron transport</keyword>
<evidence type="ECO:0000256" key="1">
    <source>
        <dbReference type="ARBA" id="ARBA00022448"/>
    </source>
</evidence>
<name>A0A7Y9LLG0_9BURK</name>
<reference evidence="8 9" key="1">
    <citation type="submission" date="2020-07" db="EMBL/GenBank/DDBJ databases">
        <title>Genomic Encyclopedia of Type Strains, Phase IV (KMG-V): Genome sequencing to study the core and pangenomes of soil and plant-associated prokaryotes.</title>
        <authorList>
            <person name="Whitman W."/>
        </authorList>
    </citation>
    <scope>NUCLEOTIDE SEQUENCE [LARGE SCALE GENOMIC DNA]</scope>
    <source>
        <strain evidence="8 9">SAS40</strain>
    </source>
</reference>
<gene>
    <name evidence="8" type="ORF">FHW18_003180</name>
</gene>